<feature type="domain" description="4Fe-4S ferredoxin-type" evidence="6">
    <location>
        <begin position="227"/>
        <end position="256"/>
    </location>
</feature>
<evidence type="ECO:0000256" key="4">
    <source>
        <dbReference type="ARBA" id="ARBA00023014"/>
    </source>
</evidence>
<evidence type="ECO:0000256" key="2">
    <source>
        <dbReference type="ARBA" id="ARBA00022723"/>
    </source>
</evidence>
<organism evidence="7 8">
    <name type="scientific">Blattamonas nauphoetae</name>
    <dbReference type="NCBI Taxonomy" id="2049346"/>
    <lineage>
        <taxon>Eukaryota</taxon>
        <taxon>Metamonada</taxon>
        <taxon>Preaxostyla</taxon>
        <taxon>Oxymonadida</taxon>
        <taxon>Blattamonas</taxon>
    </lineage>
</organism>
<dbReference type="InterPro" id="IPR050572">
    <property type="entry name" value="Fe-S_Ferredoxin"/>
</dbReference>
<keyword evidence="8" id="KW-1185">Reference proteome</keyword>
<keyword evidence="1" id="KW-0004">4Fe-4S</keyword>
<dbReference type="Pfam" id="PF12838">
    <property type="entry name" value="Fer4_7"/>
    <property type="match status" value="1"/>
</dbReference>
<keyword evidence="4" id="KW-0411">Iron-sulfur</keyword>
<keyword evidence="5" id="KW-1133">Transmembrane helix</keyword>
<keyword evidence="5" id="KW-0472">Membrane</keyword>
<dbReference type="PANTHER" id="PTHR43687">
    <property type="entry name" value="ADENYLYLSULFATE REDUCTASE, BETA SUBUNIT"/>
    <property type="match status" value="1"/>
</dbReference>
<gene>
    <name evidence="7" type="ORF">BLNAU_18597</name>
</gene>
<evidence type="ECO:0000256" key="5">
    <source>
        <dbReference type="SAM" id="Phobius"/>
    </source>
</evidence>
<evidence type="ECO:0000256" key="1">
    <source>
        <dbReference type="ARBA" id="ARBA00022485"/>
    </source>
</evidence>
<dbReference type="EMBL" id="JARBJD010000227">
    <property type="protein sequence ID" value="KAK2946492.1"/>
    <property type="molecule type" value="Genomic_DNA"/>
</dbReference>
<dbReference type="InterPro" id="IPR029039">
    <property type="entry name" value="Flavoprotein-like_sf"/>
</dbReference>
<feature type="domain" description="4Fe-4S ferredoxin-type" evidence="6">
    <location>
        <begin position="269"/>
        <end position="298"/>
    </location>
</feature>
<dbReference type="PANTHER" id="PTHR43687:SF1">
    <property type="entry name" value="FERREDOXIN III"/>
    <property type="match status" value="1"/>
</dbReference>
<accession>A0ABQ9X482</accession>
<dbReference type="Gene3D" id="3.30.70.20">
    <property type="match status" value="2"/>
</dbReference>
<dbReference type="InterPro" id="IPR017896">
    <property type="entry name" value="4Fe4S_Fe-S-bd"/>
</dbReference>
<evidence type="ECO:0000313" key="8">
    <source>
        <dbReference type="Proteomes" id="UP001281761"/>
    </source>
</evidence>
<dbReference type="Proteomes" id="UP001281761">
    <property type="component" value="Unassembled WGS sequence"/>
</dbReference>
<dbReference type="InterPro" id="IPR017900">
    <property type="entry name" value="4Fe4S_Fe_S_CS"/>
</dbReference>
<dbReference type="PROSITE" id="PS00198">
    <property type="entry name" value="4FE4S_FER_1"/>
    <property type="match status" value="2"/>
</dbReference>
<feature type="transmembrane region" description="Helical" evidence="5">
    <location>
        <begin position="375"/>
        <end position="394"/>
    </location>
</feature>
<name>A0ABQ9X482_9EUKA</name>
<dbReference type="SUPFAM" id="SSF52218">
    <property type="entry name" value="Flavoproteins"/>
    <property type="match status" value="1"/>
</dbReference>
<evidence type="ECO:0000313" key="7">
    <source>
        <dbReference type="EMBL" id="KAK2946492.1"/>
    </source>
</evidence>
<keyword evidence="2" id="KW-0479">Metal-binding</keyword>
<protein>
    <recommendedName>
        <fullName evidence="6">4Fe-4S ferredoxin-type domain-containing protein</fullName>
    </recommendedName>
</protein>
<sequence length="397" mass="43376">MIAPSSHVITIIHFSGSGNTKFVASLLAERIRSFGFSDTECLDGFSLVKALDLGSKPSKIGDSFEINQSNDLLQKFRERISRSTVIGVGAYAYGFVPAPGFVQFFSETVLPSDLFASMQFYFGFGTANRQSDTFGMVNCSPLPKKNSKARFVGHFSCRTPNSAATFMPEKPYLDSCVSSEIQKIIDFSDSLIKTLRTDDLSNLSLPSFEPKDYTQSPNVDSMKRMVKLFTLDTSKCIKCGKCATTCPYSAITMSSKEGGKVKIDDVEDGFPHRDPDRCILCGRCYNICPKEAIGLKYCHTDLRSRMSTILIAPDAAELWKRSLGSASLASTSASSSAPGEQQSIVTKASVAPKGVIMRTSPPSLLATANNALIGVRLYLVLILLIIFILVRLAFRKK</sequence>
<keyword evidence="5" id="KW-0812">Transmembrane</keyword>
<dbReference type="SUPFAM" id="SSF54862">
    <property type="entry name" value="4Fe-4S ferredoxins"/>
    <property type="match status" value="1"/>
</dbReference>
<dbReference type="PROSITE" id="PS51379">
    <property type="entry name" value="4FE4S_FER_2"/>
    <property type="match status" value="2"/>
</dbReference>
<keyword evidence="3" id="KW-0408">Iron</keyword>
<comment type="caution">
    <text evidence="7">The sequence shown here is derived from an EMBL/GenBank/DDBJ whole genome shotgun (WGS) entry which is preliminary data.</text>
</comment>
<evidence type="ECO:0000259" key="6">
    <source>
        <dbReference type="PROSITE" id="PS51379"/>
    </source>
</evidence>
<evidence type="ECO:0000256" key="3">
    <source>
        <dbReference type="ARBA" id="ARBA00023004"/>
    </source>
</evidence>
<proteinExistence type="predicted"/>
<reference evidence="7 8" key="1">
    <citation type="journal article" date="2022" name="bioRxiv">
        <title>Genomics of Preaxostyla Flagellates Illuminates Evolutionary Transitions and the Path Towards Mitochondrial Loss.</title>
        <authorList>
            <person name="Novak L.V.F."/>
            <person name="Treitli S.C."/>
            <person name="Pyrih J."/>
            <person name="Halakuc P."/>
            <person name="Pipaliya S.V."/>
            <person name="Vacek V."/>
            <person name="Brzon O."/>
            <person name="Soukal P."/>
            <person name="Eme L."/>
            <person name="Dacks J.B."/>
            <person name="Karnkowska A."/>
            <person name="Elias M."/>
            <person name="Hampl V."/>
        </authorList>
    </citation>
    <scope>NUCLEOTIDE SEQUENCE [LARGE SCALE GENOMIC DNA]</scope>
    <source>
        <strain evidence="7">NAU3</strain>
        <tissue evidence="7">Gut</tissue>
    </source>
</reference>